<reference evidence="3 4" key="1">
    <citation type="submission" date="2021-02" db="EMBL/GenBank/DDBJ databases">
        <title>Leishmania (Mundinia) enrietti genome sequencing and assembly.</title>
        <authorList>
            <person name="Almutairi H."/>
            <person name="Gatherer D."/>
        </authorList>
    </citation>
    <scope>NUCLEOTIDE SEQUENCE [LARGE SCALE GENOMIC DNA]</scope>
    <source>
        <strain evidence="3">CUR178</strain>
    </source>
</reference>
<feature type="region of interest" description="Disordered" evidence="1">
    <location>
        <begin position="445"/>
        <end position="494"/>
    </location>
</feature>
<dbReference type="EMBL" id="JAFHKP010000013">
    <property type="protein sequence ID" value="KAG5483489.1"/>
    <property type="molecule type" value="Genomic_DNA"/>
</dbReference>
<feature type="region of interest" description="Disordered" evidence="1">
    <location>
        <begin position="1211"/>
        <end position="1251"/>
    </location>
</feature>
<evidence type="ECO:0000256" key="2">
    <source>
        <dbReference type="SAM" id="SignalP"/>
    </source>
</evidence>
<proteinExistence type="predicted"/>
<sequence>MRYVSPLRHTALLILFGLLLLVGILQENVFDDVENSRAGEMRELRDEGHSVWTLLSTSRERWQTAPLTLSRHEFPYVTDAFDAEYIKRNSSPQLRDVHDTRTLTSRDFFEQIQMLRRPGRDAAQMLKLVDALTENERVAARAAAARNRHRKLWKTRRPATSLFSYLVGRGRGDGGGSNTDDDAAFGDVVEVLYPSSLPLHHLGSPASPSLASNDVQLVPYPWVPLQSAARHSGEVAAKTHTSAHADAKNSSEPAVRVSIAKGRLRSAVPHRTTTHTPTYGWDHFYIALNLWKNEEVLPDLTEALIVFLEEEVKPFFDLSTSVVVSIYATISPDRTAELILALLIPRLHAAGVRRVYATTEGSCLGYVERQPFHERIEWMACIRNKALMPLYNEGMNVFERPQRQKRDDADDGEDGLVVLFFNDILFRPQDITKLLESRAEPEMAATTRPHGWLSSVSKTSHKEADALPASATDDGHSQRSQVNTEPASPSGATSAMTTTTFDMACGMDFYFTFYDTWVTRDRLGNCFEGQMPYSADHATQDTFHRILRGKRSGDHAWETAAIPVKCCWNGVAAIRGRFFLAPRRSHRLGFPEPVAAGGAQGGASDDTAAAAEAPQVLQHPSGAVYDRIGDVHELLNKTALSRYYTRVLARRLKAKCVLWSKTRREIAALADMPFYQSEACDNSSTFMSLLQAVVSHKMRQPSAASEDWTQLRLSIQNRTLLLTVAPELARHGDAVDKAKDRGNVGPATPVTLRMAEDSVYYRARHPSLRFRHAFTPSYGAAVSGKAQVRDEVCLASECLLICQDIMHAALLQERRAPIILLNPHVRVAYSVEHFNRVISHTWFFENPYVYWGWALARRLQLWWPLSSFSTHGNSTDMRELRERGNATSAIDDWLQPASVAALSEPAMSSVQEVRLQDGDGRVRATGLVDITMLTRMDCERVVEGSMKAAVGSLLPFLRLGQLLFAAMLLLWLFRQVEADVSAAPAVGGSAARASSVEVQWWRALYHALRHFTLARRLGWRAGSVASEGLERAAAVRRGGYSRVIYFLPHLPTLLQVYRLKSHHFTKTWAAYSCGGRVRRATCVVAQALMWLLSTLCCVRLWHGSRPRRLPLTSSPRWLSSKLRQLWPHRSSASLAKLFNWRAPFSVVEAKDAYRTGPTVAEEVGEHTALRNKEGMTRSVPWSMSIPRSVTASGGNDAEMQWRRHEAAVAAAGVTDSAPASAAENPTELHHQVRSRGSNCVSRSPLPFGGFP</sequence>
<feature type="compositionally biased region" description="Polar residues" evidence="1">
    <location>
        <begin position="478"/>
        <end position="494"/>
    </location>
</feature>
<protein>
    <submittedName>
        <fullName evidence="3">Uncharacterized protein</fullName>
    </submittedName>
</protein>
<comment type="caution">
    <text evidence="3">The sequence shown here is derived from an EMBL/GenBank/DDBJ whole genome shotgun (WGS) entry which is preliminary data.</text>
</comment>
<accession>A0A836H2A6</accession>
<keyword evidence="4" id="KW-1185">Reference proteome</keyword>
<dbReference type="PANTHER" id="PTHR34144:SF7">
    <property type="entry name" value="EXPORT PROTEIN (CAP59), PUTATIVE (AFU_ORTHOLOGUE AFUA_7G05020)-RELATED"/>
    <property type="match status" value="1"/>
</dbReference>
<keyword evidence="2" id="KW-0732">Signal</keyword>
<evidence type="ECO:0000313" key="4">
    <source>
        <dbReference type="Proteomes" id="UP000674179"/>
    </source>
</evidence>
<dbReference type="Pfam" id="PF11735">
    <property type="entry name" value="CAP59_mtransfer"/>
    <property type="match status" value="2"/>
</dbReference>
<feature type="signal peptide" evidence="2">
    <location>
        <begin position="1"/>
        <end position="26"/>
    </location>
</feature>
<dbReference type="AlphaFoldDB" id="A0A836H2A6"/>
<dbReference type="RefSeq" id="XP_067694706.1">
    <property type="nucleotide sequence ID" value="XM_067839447.1"/>
</dbReference>
<dbReference type="InterPro" id="IPR021047">
    <property type="entry name" value="Mannosyltransferase_CMT1"/>
</dbReference>
<name>A0A836H2A6_LEIEN</name>
<dbReference type="OrthoDB" id="262547at2759"/>
<feature type="chain" id="PRO_5032986414" evidence="2">
    <location>
        <begin position="27"/>
        <end position="1251"/>
    </location>
</feature>
<feature type="compositionally biased region" description="Low complexity" evidence="1">
    <location>
        <begin position="1211"/>
        <end position="1222"/>
    </location>
</feature>
<gene>
    <name evidence="3" type="ORF">CUR178_07810</name>
</gene>
<dbReference type="KEGG" id="lenr:94174957"/>
<dbReference type="PANTHER" id="PTHR34144">
    <property type="entry name" value="CHROMOSOME 8, WHOLE GENOME SHOTGUN SEQUENCE"/>
    <property type="match status" value="1"/>
</dbReference>
<dbReference type="GeneID" id="94174957"/>
<evidence type="ECO:0000256" key="1">
    <source>
        <dbReference type="SAM" id="MobiDB-lite"/>
    </source>
</evidence>
<organism evidence="3 4">
    <name type="scientific">Leishmania enriettii</name>
    <dbReference type="NCBI Taxonomy" id="5663"/>
    <lineage>
        <taxon>Eukaryota</taxon>
        <taxon>Discoba</taxon>
        <taxon>Euglenozoa</taxon>
        <taxon>Kinetoplastea</taxon>
        <taxon>Metakinetoplastina</taxon>
        <taxon>Trypanosomatida</taxon>
        <taxon>Trypanosomatidae</taxon>
        <taxon>Leishmaniinae</taxon>
        <taxon>Leishmania</taxon>
    </lineage>
</organism>
<dbReference type="Proteomes" id="UP000674179">
    <property type="component" value="Chromosome 13"/>
</dbReference>
<evidence type="ECO:0000313" key="3">
    <source>
        <dbReference type="EMBL" id="KAG5483489.1"/>
    </source>
</evidence>